<proteinExistence type="predicted"/>
<gene>
    <name evidence="1" type="ORF">TPLL2_0699</name>
</gene>
<dbReference type="EMBL" id="CP097901">
    <property type="protein sequence ID" value="WKC72558.1"/>
    <property type="molecule type" value="Genomic_DNA"/>
</dbReference>
<reference evidence="1 2" key="1">
    <citation type="submission" date="2022-05" db="EMBL/GenBank/DDBJ databases">
        <title>Treponema leporis L2 test.</title>
        <authorList>
            <person name="Cejkova D."/>
        </authorList>
    </citation>
    <scope>NUCLEOTIDE SEQUENCE [LARGE SCALE GENOMIC DNA]</scope>
    <source>
        <strain evidence="1 2">L2</strain>
    </source>
</reference>
<keyword evidence="2" id="KW-1185">Reference proteome</keyword>
<protein>
    <submittedName>
        <fullName evidence="1">Uncharacterized protein</fullName>
    </submittedName>
</protein>
<dbReference type="Proteomes" id="UP001321460">
    <property type="component" value="Chromosome"/>
</dbReference>
<evidence type="ECO:0000313" key="1">
    <source>
        <dbReference type="EMBL" id="WKC72558.1"/>
    </source>
</evidence>
<accession>A0ABY9E4Z2</accession>
<evidence type="ECO:0000313" key="2">
    <source>
        <dbReference type="Proteomes" id="UP001321460"/>
    </source>
</evidence>
<organism evidence="1 2">
    <name type="scientific">Treponema paraluiscuniculi</name>
    <dbReference type="NCBI Taxonomy" id="53435"/>
    <lineage>
        <taxon>Bacteria</taxon>
        <taxon>Pseudomonadati</taxon>
        <taxon>Spirochaetota</taxon>
        <taxon>Spirochaetia</taxon>
        <taxon>Spirochaetales</taxon>
        <taxon>Treponemataceae</taxon>
        <taxon>Treponema</taxon>
    </lineage>
</organism>
<name>A0ABY9E4Z2_9SPIR</name>
<sequence length="57" mass="6232">MQAEVLDFFEDRGEATPRLAEVLRLGMDSFGEWGLCGYGKIAGMFGGGAVFFPAWRA</sequence>